<dbReference type="GO" id="GO:0004984">
    <property type="term" value="F:olfactory receptor activity"/>
    <property type="evidence" value="ECO:0007669"/>
    <property type="project" value="InterPro"/>
</dbReference>
<dbReference type="Proteomes" id="UP001168821">
    <property type="component" value="Unassembled WGS sequence"/>
</dbReference>
<evidence type="ECO:0000256" key="9">
    <source>
        <dbReference type="ARBA" id="ARBA00023224"/>
    </source>
</evidence>
<dbReference type="PANTHER" id="PTHR21137:SF35">
    <property type="entry name" value="ODORANT RECEPTOR 19A-RELATED"/>
    <property type="match status" value="1"/>
</dbReference>
<keyword evidence="9 10" id="KW-0807">Transducer</keyword>
<keyword evidence="8 10" id="KW-0675">Receptor</keyword>
<dbReference type="Pfam" id="PF02949">
    <property type="entry name" value="7tm_6"/>
    <property type="match status" value="1"/>
</dbReference>
<keyword evidence="4 10" id="KW-0812">Transmembrane</keyword>
<dbReference type="EMBL" id="JALNTZ010000002">
    <property type="protein sequence ID" value="KAJ3660592.1"/>
    <property type="molecule type" value="Genomic_DNA"/>
</dbReference>
<dbReference type="GO" id="GO:0005549">
    <property type="term" value="F:odorant binding"/>
    <property type="evidence" value="ECO:0007669"/>
    <property type="project" value="InterPro"/>
</dbReference>
<evidence type="ECO:0000256" key="1">
    <source>
        <dbReference type="ARBA" id="ARBA00004651"/>
    </source>
</evidence>
<proteinExistence type="inferred from homology"/>
<evidence type="ECO:0000256" key="7">
    <source>
        <dbReference type="ARBA" id="ARBA00023136"/>
    </source>
</evidence>
<feature type="transmembrane region" description="Helical" evidence="10">
    <location>
        <begin position="49"/>
        <end position="68"/>
    </location>
</feature>
<feature type="transmembrane region" description="Helical" evidence="10">
    <location>
        <begin position="264"/>
        <end position="286"/>
    </location>
</feature>
<feature type="transmembrane region" description="Helical" evidence="10">
    <location>
        <begin position="21"/>
        <end position="43"/>
    </location>
</feature>
<feature type="transmembrane region" description="Helical" evidence="10">
    <location>
        <begin position="235"/>
        <end position="258"/>
    </location>
</feature>
<name>A0AA38MM11_9CUCU</name>
<keyword evidence="6 10" id="KW-1133">Transmembrane helix</keyword>
<evidence type="ECO:0000313" key="11">
    <source>
        <dbReference type="EMBL" id="KAJ3660592.1"/>
    </source>
</evidence>
<evidence type="ECO:0000256" key="2">
    <source>
        <dbReference type="ARBA" id="ARBA00022475"/>
    </source>
</evidence>
<evidence type="ECO:0000313" key="12">
    <source>
        <dbReference type="Proteomes" id="UP001168821"/>
    </source>
</evidence>
<organism evidence="11 12">
    <name type="scientific">Zophobas morio</name>
    <dbReference type="NCBI Taxonomy" id="2755281"/>
    <lineage>
        <taxon>Eukaryota</taxon>
        <taxon>Metazoa</taxon>
        <taxon>Ecdysozoa</taxon>
        <taxon>Arthropoda</taxon>
        <taxon>Hexapoda</taxon>
        <taxon>Insecta</taxon>
        <taxon>Pterygota</taxon>
        <taxon>Neoptera</taxon>
        <taxon>Endopterygota</taxon>
        <taxon>Coleoptera</taxon>
        <taxon>Polyphaga</taxon>
        <taxon>Cucujiformia</taxon>
        <taxon>Tenebrionidae</taxon>
        <taxon>Zophobas</taxon>
    </lineage>
</organism>
<feature type="transmembrane region" description="Helical" evidence="10">
    <location>
        <begin position="147"/>
        <end position="178"/>
    </location>
</feature>
<feature type="transmembrane region" description="Helical" evidence="10">
    <location>
        <begin position="107"/>
        <end position="127"/>
    </location>
</feature>
<comment type="subcellular location">
    <subcellularLocation>
        <location evidence="1 10">Cell membrane</location>
        <topology evidence="1 10">Multi-pass membrane protein</topology>
    </subcellularLocation>
</comment>
<reference evidence="11" key="1">
    <citation type="journal article" date="2023" name="G3 (Bethesda)">
        <title>Whole genome assemblies of Zophobas morio and Tenebrio molitor.</title>
        <authorList>
            <person name="Kaur S."/>
            <person name="Stinson S.A."/>
            <person name="diCenzo G.C."/>
        </authorList>
    </citation>
    <scope>NUCLEOTIDE SEQUENCE</scope>
    <source>
        <strain evidence="11">QUZm001</strain>
    </source>
</reference>
<keyword evidence="7 10" id="KW-0472">Membrane</keyword>
<gene>
    <name evidence="11" type="ORF">Zmor_005033</name>
</gene>
<accession>A0AA38MM11</accession>
<dbReference type="InterPro" id="IPR004117">
    <property type="entry name" value="7tm6_olfct_rcpt"/>
</dbReference>
<sequence length="366" mass="42626">MDIMRWPSFFANNKFSKIVTTCFFAFMVLEAVFCLPVLVFQYTESVGQYSPFIVGTTIAFTSYTILYIKHKPFCHMYNEIFPTLWRLKSTGPETFDTIRNIGTRTKCFTVFLTLLTILSATLALPWFGDEYELYVTIKVFEDCLDKYATFFSVLFYISLYHGGFTIVLNVLTFMYLTLHLFFQCILLKKELDKLGALPKSHKKDKFYQDTVKTKLVFCIKHHQRLQNFMIRINNFMYFPIMAFTFSGIVCGVCLIFVPKFFEKSFWRVFCAGLVAFTLVVAFCYMGQLLEDTTEDMYYSVINLPWYEWNAKNKKLVVVLMAKSQKNMALSSSGLITVNYKLLIALYQKIYSGITFLVNVSHTSPEL</sequence>
<dbReference type="GO" id="GO:0007165">
    <property type="term" value="P:signal transduction"/>
    <property type="evidence" value="ECO:0007669"/>
    <property type="project" value="UniProtKB-KW"/>
</dbReference>
<keyword evidence="12" id="KW-1185">Reference proteome</keyword>
<evidence type="ECO:0000256" key="8">
    <source>
        <dbReference type="ARBA" id="ARBA00023170"/>
    </source>
</evidence>
<dbReference type="AlphaFoldDB" id="A0AA38MM11"/>
<dbReference type="GO" id="GO:0005886">
    <property type="term" value="C:plasma membrane"/>
    <property type="evidence" value="ECO:0007669"/>
    <property type="project" value="UniProtKB-SubCell"/>
</dbReference>
<evidence type="ECO:0000256" key="4">
    <source>
        <dbReference type="ARBA" id="ARBA00022692"/>
    </source>
</evidence>
<keyword evidence="2" id="KW-1003">Cell membrane</keyword>
<protein>
    <recommendedName>
        <fullName evidence="10">Odorant receptor</fullName>
    </recommendedName>
</protein>
<dbReference type="PANTHER" id="PTHR21137">
    <property type="entry name" value="ODORANT RECEPTOR"/>
    <property type="match status" value="1"/>
</dbReference>
<comment type="caution">
    <text evidence="10">Lacks conserved residue(s) required for the propagation of feature annotation.</text>
</comment>
<keyword evidence="3 10" id="KW-0716">Sensory transduction</keyword>
<evidence type="ECO:0000256" key="6">
    <source>
        <dbReference type="ARBA" id="ARBA00022989"/>
    </source>
</evidence>
<evidence type="ECO:0000256" key="10">
    <source>
        <dbReference type="RuleBase" id="RU351113"/>
    </source>
</evidence>
<evidence type="ECO:0000256" key="5">
    <source>
        <dbReference type="ARBA" id="ARBA00022725"/>
    </source>
</evidence>
<evidence type="ECO:0000256" key="3">
    <source>
        <dbReference type="ARBA" id="ARBA00022606"/>
    </source>
</evidence>
<comment type="caution">
    <text evidence="11">The sequence shown here is derived from an EMBL/GenBank/DDBJ whole genome shotgun (WGS) entry which is preliminary data.</text>
</comment>
<comment type="similarity">
    <text evidence="10">Belongs to the insect chemoreceptor superfamily. Heteromeric odorant receptor channel (TC 1.A.69) family.</text>
</comment>
<keyword evidence="5 10" id="KW-0552">Olfaction</keyword>